<protein>
    <recommendedName>
        <fullName evidence="2">C2H2-type domain-containing protein</fullName>
    </recommendedName>
</protein>
<name>A0AAD4XVT3_9MAGN</name>
<keyword evidence="1" id="KW-0863">Zinc-finger</keyword>
<dbReference type="InterPro" id="IPR036236">
    <property type="entry name" value="Znf_C2H2_sf"/>
</dbReference>
<dbReference type="Proteomes" id="UP001202328">
    <property type="component" value="Unassembled WGS sequence"/>
</dbReference>
<dbReference type="Gene3D" id="3.30.160.60">
    <property type="entry name" value="Classic Zinc Finger"/>
    <property type="match status" value="1"/>
</dbReference>
<dbReference type="EMBL" id="JAJJMB010000948">
    <property type="protein sequence ID" value="KAI3960096.1"/>
    <property type="molecule type" value="Genomic_DNA"/>
</dbReference>
<dbReference type="PROSITE" id="PS00028">
    <property type="entry name" value="ZINC_FINGER_C2H2_1"/>
    <property type="match status" value="1"/>
</dbReference>
<accession>A0AAD4XVT3</accession>
<dbReference type="GO" id="GO:0008270">
    <property type="term" value="F:zinc ion binding"/>
    <property type="evidence" value="ECO:0007669"/>
    <property type="project" value="UniProtKB-KW"/>
</dbReference>
<dbReference type="PROSITE" id="PS50157">
    <property type="entry name" value="ZINC_FINGER_C2H2_2"/>
    <property type="match status" value="1"/>
</dbReference>
<dbReference type="SUPFAM" id="SSF57667">
    <property type="entry name" value="beta-beta-alpha zinc fingers"/>
    <property type="match status" value="1"/>
</dbReference>
<keyword evidence="1" id="KW-0862">Zinc</keyword>
<reference evidence="3" key="1">
    <citation type="submission" date="2022-04" db="EMBL/GenBank/DDBJ databases">
        <title>A functionally conserved STORR gene fusion in Papaver species that diverged 16.8 million years ago.</title>
        <authorList>
            <person name="Catania T."/>
        </authorList>
    </citation>
    <scope>NUCLEOTIDE SEQUENCE</scope>
    <source>
        <strain evidence="3">S-188037</strain>
    </source>
</reference>
<proteinExistence type="predicted"/>
<organism evidence="3 4">
    <name type="scientific">Papaver atlanticum</name>
    <dbReference type="NCBI Taxonomy" id="357466"/>
    <lineage>
        <taxon>Eukaryota</taxon>
        <taxon>Viridiplantae</taxon>
        <taxon>Streptophyta</taxon>
        <taxon>Embryophyta</taxon>
        <taxon>Tracheophyta</taxon>
        <taxon>Spermatophyta</taxon>
        <taxon>Magnoliopsida</taxon>
        <taxon>Ranunculales</taxon>
        <taxon>Papaveraceae</taxon>
        <taxon>Papaveroideae</taxon>
        <taxon>Papaver</taxon>
    </lineage>
</organism>
<keyword evidence="4" id="KW-1185">Reference proteome</keyword>
<evidence type="ECO:0000256" key="1">
    <source>
        <dbReference type="PROSITE-ProRule" id="PRU00042"/>
    </source>
</evidence>
<dbReference type="InterPro" id="IPR013087">
    <property type="entry name" value="Znf_C2H2_type"/>
</dbReference>
<sequence length="209" mass="23943">MMVVKEQQERCPTREIQVNNQDNYGSIKNNNKKKKMREWLELSLGRTSCWRESKEHHQTKTTFHKLFACNFCTRKFYNPQALGGHLNAHKRERGVARRYCSQELMSFRTMSLPYNLTTPRTLGLSTHSMVVQNPSILEGKTVDHFISVEASCGVIMAKQKSTTTRSDMIWPGSFHVDHHSNQVVLSDGESSLSSTIVHPLNLDLSFDSL</sequence>
<comment type="caution">
    <text evidence="3">The sequence shown here is derived from an EMBL/GenBank/DDBJ whole genome shotgun (WGS) entry which is preliminary data.</text>
</comment>
<dbReference type="PANTHER" id="PTHR47593:SF8">
    <property type="entry name" value="OS12G0581900 PROTEIN"/>
    <property type="match status" value="1"/>
</dbReference>
<dbReference type="PANTHER" id="PTHR47593">
    <property type="entry name" value="ZINC FINGER PROTEIN 4-LIKE"/>
    <property type="match status" value="1"/>
</dbReference>
<evidence type="ECO:0000259" key="2">
    <source>
        <dbReference type="PROSITE" id="PS50157"/>
    </source>
</evidence>
<gene>
    <name evidence="3" type="ORF">MKW98_016820</name>
</gene>
<dbReference type="InterPro" id="IPR053266">
    <property type="entry name" value="Zinc_finger_protein_7"/>
</dbReference>
<feature type="domain" description="C2H2-type" evidence="2">
    <location>
        <begin position="67"/>
        <end position="94"/>
    </location>
</feature>
<dbReference type="AlphaFoldDB" id="A0AAD4XVT3"/>
<keyword evidence="1" id="KW-0479">Metal-binding</keyword>
<evidence type="ECO:0000313" key="4">
    <source>
        <dbReference type="Proteomes" id="UP001202328"/>
    </source>
</evidence>
<evidence type="ECO:0000313" key="3">
    <source>
        <dbReference type="EMBL" id="KAI3960096.1"/>
    </source>
</evidence>